<dbReference type="Proteomes" id="UP001144280">
    <property type="component" value="Unassembled WGS sequence"/>
</dbReference>
<organism evidence="5 6">
    <name type="scientific">Phytohabitans aurantiacus</name>
    <dbReference type="NCBI Taxonomy" id="3016789"/>
    <lineage>
        <taxon>Bacteria</taxon>
        <taxon>Bacillati</taxon>
        <taxon>Actinomycetota</taxon>
        <taxon>Actinomycetes</taxon>
        <taxon>Micromonosporales</taxon>
        <taxon>Micromonosporaceae</taxon>
    </lineage>
</organism>
<dbReference type="Pfam" id="PF13191">
    <property type="entry name" value="AAA_16"/>
    <property type="match status" value="1"/>
</dbReference>
<proteinExistence type="predicted"/>
<comment type="caution">
    <text evidence="5">The sequence shown here is derived from an EMBL/GenBank/DDBJ whole genome shotgun (WGS) entry which is preliminary data.</text>
</comment>
<keyword evidence="6" id="KW-1185">Reference proteome</keyword>
<dbReference type="InterPro" id="IPR041664">
    <property type="entry name" value="AAA_16"/>
</dbReference>
<dbReference type="Gene3D" id="3.40.50.300">
    <property type="entry name" value="P-loop containing nucleotide triphosphate hydrolases"/>
    <property type="match status" value="1"/>
</dbReference>
<feature type="compositionally biased region" description="Basic and acidic residues" evidence="3">
    <location>
        <begin position="939"/>
        <end position="949"/>
    </location>
</feature>
<evidence type="ECO:0000259" key="4">
    <source>
        <dbReference type="Pfam" id="PF13191"/>
    </source>
</evidence>
<sequence length="1001" mass="105900">MPLFVGRTDTLARLDAALAPDGGRRLPALVLVAGEAGMGKTAVLARFADQVTARGGRAIWGTCWDAEQAPAYWPWTQALRPLIDDSAPGDADLGVIVPGHATPAEGSARFRVFDAVGRLLAREVGRVPVVVILDDLQWADRSSLDLIRFLAGVPMPGPVLIAGAYRPDELGPATGGALAALAADRVTLAGLSPAEVADLVAATAGPHAASWADMVHKRSGGHPFFARELAQVLAAGDPAAVPDAVRDAIASRLARVGEPCRRMLEAAAVAGPRLLPDVLASVTGEEAASLIAEASVAGLLTAAASGHSRDAAGFAHDLYREALYASLAPPVRADLHHRVAEALLRRRDRGGTVYAAELARHFAAAVTVAGTAPAITWARRAAGDEAARYAFTEAGDHLRRARTAIADAGLSLSDADLIDLYAGEADLRARAGDTEAAQHLLAAAWQRASDRADPEPMGAVALGYDRLGARFAMPRTELVATLDRALQALAGTGSAAEARVTAALARQLQHSVVRDRPRARPLADHAVALARDLADPATLADCLLAQHDTRWTPGTASQRATIAGEITELARRSGDRERYAQGLQLAATAHLEAGSPAFRAALAQYADATAELRQPRHDYLLRTRQAALALLDGDIDAGERLSAEAAALGERVGDRDAGNVRMSQKLEVVRARADPDALRETAAEAVRWWVGAPAHAHAVAAGFSARAGDLDTARRHADTVLALDDWRTDRSYLWSIFIGELVVAAIALRDTALCRHLLDDLQPLADTCAVNGALVCFQGAHAHRVGLLHAALGEPAPARERLEQALDIHRRLGAHAWEAETRAALDGLEAPAAGSASLRRVGDMWLASYKGQTAYLRDAKGLRDLARLLARPGEDISALELAGAADVTGTGEPALDRAALSAYRRRLADLDSEIAAANDRADLGRRERASAEREQLLAELGRSTRRDGSSRSLGATSAERARKAVTARIRDAIRRIDHSLPDLATHLDRTIRTGVVCRYNP</sequence>
<feature type="domain" description="Orc1-like AAA ATPase" evidence="4">
    <location>
        <begin position="4"/>
        <end position="161"/>
    </location>
</feature>
<evidence type="ECO:0000313" key="5">
    <source>
        <dbReference type="EMBL" id="GLI01524.1"/>
    </source>
</evidence>
<evidence type="ECO:0000256" key="2">
    <source>
        <dbReference type="ARBA" id="ARBA00022840"/>
    </source>
</evidence>
<dbReference type="EMBL" id="BSDI01000045">
    <property type="protein sequence ID" value="GLI01524.1"/>
    <property type="molecule type" value="Genomic_DNA"/>
</dbReference>
<dbReference type="InterPro" id="IPR027417">
    <property type="entry name" value="P-loop_NTPase"/>
</dbReference>
<dbReference type="SUPFAM" id="SSF52540">
    <property type="entry name" value="P-loop containing nucleoside triphosphate hydrolases"/>
    <property type="match status" value="1"/>
</dbReference>
<dbReference type="PANTHER" id="PTHR16305:SF35">
    <property type="entry name" value="TRANSCRIPTIONAL ACTIVATOR DOMAIN"/>
    <property type="match status" value="1"/>
</dbReference>
<dbReference type="RefSeq" id="WP_281902628.1">
    <property type="nucleotide sequence ID" value="NZ_BSDI01000045.1"/>
</dbReference>
<feature type="region of interest" description="Disordered" evidence="3">
    <location>
        <begin position="939"/>
        <end position="959"/>
    </location>
</feature>
<keyword evidence="1" id="KW-0547">Nucleotide-binding</keyword>
<dbReference type="PANTHER" id="PTHR16305">
    <property type="entry name" value="TESTICULAR SOLUBLE ADENYLYL CYCLASE"/>
    <property type="match status" value="1"/>
</dbReference>
<evidence type="ECO:0000313" key="6">
    <source>
        <dbReference type="Proteomes" id="UP001144280"/>
    </source>
</evidence>
<keyword evidence="2" id="KW-0067">ATP-binding</keyword>
<reference evidence="5" key="1">
    <citation type="submission" date="2022-12" db="EMBL/GenBank/DDBJ databases">
        <title>New Phytohabitans aurantiacus sp. RD004123 nov., an actinomycete isolated from soil.</title>
        <authorList>
            <person name="Triningsih D.W."/>
            <person name="Harunari E."/>
            <person name="Igarashi Y."/>
        </authorList>
    </citation>
    <scope>NUCLEOTIDE SEQUENCE</scope>
    <source>
        <strain evidence="5">RD004123</strain>
    </source>
</reference>
<evidence type="ECO:0000256" key="1">
    <source>
        <dbReference type="ARBA" id="ARBA00022741"/>
    </source>
</evidence>
<name>A0ABQ5R411_9ACTN</name>
<evidence type="ECO:0000256" key="3">
    <source>
        <dbReference type="SAM" id="MobiDB-lite"/>
    </source>
</evidence>
<accession>A0ABQ5R411</accession>
<gene>
    <name evidence="5" type="ORF">Pa4123_68000</name>
</gene>
<protein>
    <recommendedName>
        <fullName evidence="4">Orc1-like AAA ATPase domain-containing protein</fullName>
    </recommendedName>
</protein>